<dbReference type="GO" id="GO:0043130">
    <property type="term" value="F:ubiquitin binding"/>
    <property type="evidence" value="ECO:0007669"/>
    <property type="project" value="TreeGrafter"/>
</dbReference>
<evidence type="ECO:0000313" key="2">
    <source>
        <dbReference type="EMBL" id="RRT47579.1"/>
    </source>
</evidence>
<comment type="caution">
    <text evidence="2">The sequence shown here is derived from an EMBL/GenBank/DDBJ whole genome shotgun (WGS) entry which is preliminary data.</text>
</comment>
<dbReference type="EMBL" id="AMZH03014477">
    <property type="protein sequence ID" value="RRT47579.1"/>
    <property type="molecule type" value="Genomic_DNA"/>
</dbReference>
<dbReference type="PANTHER" id="PTHR21494">
    <property type="entry name" value="ACTIVATING SIGNAL COINTEGRATOR 1 COMPLEX SUBUNIT 2 ASC-1 COMPLEX SUBUNIT P100"/>
    <property type="match status" value="1"/>
</dbReference>
<organism evidence="2 3">
    <name type="scientific">Ensete ventricosum</name>
    <name type="common">Abyssinian banana</name>
    <name type="synonym">Musa ensete</name>
    <dbReference type="NCBI Taxonomy" id="4639"/>
    <lineage>
        <taxon>Eukaryota</taxon>
        <taxon>Viridiplantae</taxon>
        <taxon>Streptophyta</taxon>
        <taxon>Embryophyta</taxon>
        <taxon>Tracheophyta</taxon>
        <taxon>Spermatophyta</taxon>
        <taxon>Magnoliopsida</taxon>
        <taxon>Liliopsida</taxon>
        <taxon>Zingiberales</taxon>
        <taxon>Musaceae</taxon>
        <taxon>Ensete</taxon>
    </lineage>
</organism>
<evidence type="ECO:0000313" key="3">
    <source>
        <dbReference type="Proteomes" id="UP000287651"/>
    </source>
</evidence>
<protein>
    <submittedName>
        <fullName evidence="2">Uncharacterized protein</fullName>
    </submittedName>
</protein>
<sequence length="146" mass="15816">MSSAPTQRFHGSKGPYRYQKKFVPKNDSSSSSTSSSANPSISNRSNPLPPLTTALRNHSADAAARSGSREKRRDGGNFVTYLPHDEAVASGLGADAGGLDALESQAVVDLLNDELSKILKMSPRDFWREGREILIPGTLRPFSRTK</sequence>
<feature type="compositionally biased region" description="Low complexity" evidence="1">
    <location>
        <begin position="26"/>
        <end position="46"/>
    </location>
</feature>
<accession>A0A426Y774</accession>
<dbReference type="PANTHER" id="PTHR21494:SF0">
    <property type="entry name" value="ACTIVATING SIGNAL COINTEGRATOR 1 COMPLEX SUBUNIT 2"/>
    <property type="match status" value="1"/>
</dbReference>
<dbReference type="AlphaFoldDB" id="A0A426Y774"/>
<gene>
    <name evidence="2" type="ORF">B296_00040963</name>
</gene>
<proteinExistence type="predicted"/>
<evidence type="ECO:0000256" key="1">
    <source>
        <dbReference type="SAM" id="MobiDB-lite"/>
    </source>
</evidence>
<dbReference type="Proteomes" id="UP000287651">
    <property type="component" value="Unassembled WGS sequence"/>
</dbReference>
<feature type="region of interest" description="Disordered" evidence="1">
    <location>
        <begin position="1"/>
        <end position="78"/>
    </location>
</feature>
<reference evidence="2 3" key="1">
    <citation type="journal article" date="2014" name="Agronomy (Basel)">
        <title>A Draft Genome Sequence for Ensete ventricosum, the Drought-Tolerant Tree Against Hunger.</title>
        <authorList>
            <person name="Harrison J."/>
            <person name="Moore K.A."/>
            <person name="Paszkiewicz K."/>
            <person name="Jones T."/>
            <person name="Grant M."/>
            <person name="Ambacheew D."/>
            <person name="Muzemil S."/>
            <person name="Studholme D.J."/>
        </authorList>
    </citation>
    <scope>NUCLEOTIDE SEQUENCE [LARGE SCALE GENOMIC DNA]</scope>
</reference>
<dbReference type="InterPro" id="IPR052586">
    <property type="entry name" value="ASCC2"/>
</dbReference>
<name>A0A426Y774_ENSVE</name>